<dbReference type="GO" id="GO:0015938">
    <property type="term" value="P:coenzyme A catabolic process"/>
    <property type="evidence" value="ECO:0007669"/>
    <property type="project" value="TreeGrafter"/>
</dbReference>
<organism evidence="3 4">
    <name type="scientific">Cannabis sativa</name>
    <name type="common">Hemp</name>
    <name type="synonym">Marijuana</name>
    <dbReference type="NCBI Taxonomy" id="3483"/>
    <lineage>
        <taxon>Eukaryota</taxon>
        <taxon>Viridiplantae</taxon>
        <taxon>Streptophyta</taxon>
        <taxon>Embryophyta</taxon>
        <taxon>Tracheophyta</taxon>
        <taxon>Spermatophyta</taxon>
        <taxon>Magnoliopsida</taxon>
        <taxon>eudicotyledons</taxon>
        <taxon>Gunneridae</taxon>
        <taxon>Pentapetalae</taxon>
        <taxon>rosids</taxon>
        <taxon>fabids</taxon>
        <taxon>Rosales</taxon>
        <taxon>Cannabaceae</taxon>
        <taxon>Cannabis</taxon>
    </lineage>
</organism>
<name>A0A7J6HFA7_CANSA</name>
<dbReference type="Pfam" id="PF00293">
    <property type="entry name" value="NUDIX"/>
    <property type="match status" value="1"/>
</dbReference>
<dbReference type="GO" id="GO:0010945">
    <property type="term" value="F:coenzyme A diphosphatase activity"/>
    <property type="evidence" value="ECO:0007669"/>
    <property type="project" value="InterPro"/>
</dbReference>
<accession>A0A7J6HFA7</accession>
<dbReference type="PANTHER" id="PTHR12992:SF41">
    <property type="entry name" value="NUDIX HYDROLASE 11"/>
    <property type="match status" value="1"/>
</dbReference>
<evidence type="ECO:0000259" key="2">
    <source>
        <dbReference type="Pfam" id="PF00293"/>
    </source>
</evidence>
<dbReference type="EMBL" id="JAATIP010000015">
    <property type="protein sequence ID" value="KAF4393070.1"/>
    <property type="molecule type" value="Genomic_DNA"/>
</dbReference>
<protein>
    <recommendedName>
        <fullName evidence="2">Nudix hydrolase domain-containing protein</fullName>
    </recommendedName>
</protein>
<evidence type="ECO:0000256" key="1">
    <source>
        <dbReference type="SAM" id="MobiDB-lite"/>
    </source>
</evidence>
<evidence type="ECO:0000313" key="3">
    <source>
        <dbReference type="EMBL" id="KAF4393070.1"/>
    </source>
</evidence>
<comment type="caution">
    <text evidence="3">The sequence shown here is derived from an EMBL/GenBank/DDBJ whole genome shotgun (WGS) entry which is preliminary data.</text>
</comment>
<dbReference type="Gene3D" id="3.90.79.10">
    <property type="entry name" value="Nucleoside Triphosphate Pyrophosphohydrolase"/>
    <property type="match status" value="1"/>
</dbReference>
<dbReference type="AlphaFoldDB" id="A0A7J6HFA7"/>
<proteinExistence type="predicted"/>
<sequence length="59" mass="6308">MGMEAGDVALPGGKADEGDASDVETALREAHEEIGLDPSLVNVVTVLHPFFTKRKPYLL</sequence>
<evidence type="ECO:0000313" key="4">
    <source>
        <dbReference type="Proteomes" id="UP000525078"/>
    </source>
</evidence>
<feature type="region of interest" description="Disordered" evidence="1">
    <location>
        <begin position="1"/>
        <end position="23"/>
    </location>
</feature>
<dbReference type="Proteomes" id="UP000525078">
    <property type="component" value="Unassembled WGS sequence"/>
</dbReference>
<reference evidence="3 4" key="1">
    <citation type="journal article" date="2020" name="bioRxiv">
        <title>Sequence and annotation of 42 cannabis genomes reveals extensive copy number variation in cannabinoid synthesis and pathogen resistance genes.</title>
        <authorList>
            <person name="Mckernan K.J."/>
            <person name="Helbert Y."/>
            <person name="Kane L.T."/>
            <person name="Ebling H."/>
            <person name="Zhang L."/>
            <person name="Liu B."/>
            <person name="Eaton Z."/>
            <person name="Mclaughlin S."/>
            <person name="Kingan S."/>
            <person name="Baybayan P."/>
            <person name="Concepcion G."/>
            <person name="Jordan M."/>
            <person name="Riva A."/>
            <person name="Barbazuk W."/>
            <person name="Harkins T."/>
        </authorList>
    </citation>
    <scope>NUCLEOTIDE SEQUENCE [LARGE SCALE GENOMIC DNA]</scope>
    <source>
        <strain evidence="4">cv. Jamaican Lion 4</strain>
        <tissue evidence="3">Leaf</tissue>
    </source>
</reference>
<feature type="domain" description="Nudix hydrolase" evidence="2">
    <location>
        <begin position="8"/>
        <end position="57"/>
    </location>
</feature>
<gene>
    <name evidence="3" type="ORF">F8388_012579</name>
</gene>
<dbReference type="InterPro" id="IPR015797">
    <property type="entry name" value="NUDIX_hydrolase-like_dom_sf"/>
</dbReference>
<dbReference type="PANTHER" id="PTHR12992">
    <property type="entry name" value="NUDIX HYDROLASE"/>
    <property type="match status" value="1"/>
</dbReference>
<dbReference type="InterPro" id="IPR045121">
    <property type="entry name" value="CoAse"/>
</dbReference>
<dbReference type="InterPro" id="IPR000086">
    <property type="entry name" value="NUDIX_hydrolase_dom"/>
</dbReference>
<dbReference type="SUPFAM" id="SSF55811">
    <property type="entry name" value="Nudix"/>
    <property type="match status" value="1"/>
</dbReference>